<dbReference type="AlphaFoldDB" id="A0A7M7LKU6"/>
<dbReference type="KEGG" id="spu:752454"/>
<proteinExistence type="predicted"/>
<evidence type="ECO:0000313" key="3">
    <source>
        <dbReference type="Proteomes" id="UP000007110"/>
    </source>
</evidence>
<evidence type="ECO:0000256" key="1">
    <source>
        <dbReference type="SAM" id="SignalP"/>
    </source>
</evidence>
<name>A0A7M7LKU6_STRPU</name>
<dbReference type="EnsemblMetazoa" id="XM_001176371">
    <property type="protein sequence ID" value="XP_001176371"/>
    <property type="gene ID" value="LOC752454"/>
</dbReference>
<organism evidence="2 3">
    <name type="scientific">Strongylocentrotus purpuratus</name>
    <name type="common">Purple sea urchin</name>
    <dbReference type="NCBI Taxonomy" id="7668"/>
    <lineage>
        <taxon>Eukaryota</taxon>
        <taxon>Metazoa</taxon>
        <taxon>Echinodermata</taxon>
        <taxon>Eleutherozoa</taxon>
        <taxon>Echinozoa</taxon>
        <taxon>Echinoidea</taxon>
        <taxon>Euechinoidea</taxon>
        <taxon>Echinacea</taxon>
        <taxon>Camarodonta</taxon>
        <taxon>Echinidea</taxon>
        <taxon>Strongylocentrotidae</taxon>
        <taxon>Strongylocentrotus</taxon>
    </lineage>
</organism>
<reference evidence="3" key="1">
    <citation type="submission" date="2015-02" db="EMBL/GenBank/DDBJ databases">
        <title>Genome sequencing for Strongylocentrotus purpuratus.</title>
        <authorList>
            <person name="Murali S."/>
            <person name="Liu Y."/>
            <person name="Vee V."/>
            <person name="English A."/>
            <person name="Wang M."/>
            <person name="Skinner E."/>
            <person name="Han Y."/>
            <person name="Muzny D.M."/>
            <person name="Worley K.C."/>
            <person name="Gibbs R.A."/>
        </authorList>
    </citation>
    <scope>NUCLEOTIDE SEQUENCE</scope>
</reference>
<accession>A0A7M7LKU6</accession>
<feature type="chain" id="PRO_5029572882" evidence="1">
    <location>
        <begin position="23"/>
        <end position="108"/>
    </location>
</feature>
<dbReference type="RefSeq" id="XP_001176371.1">
    <property type="nucleotide sequence ID" value="XM_001176371.4"/>
</dbReference>
<keyword evidence="1" id="KW-0732">Signal</keyword>
<evidence type="ECO:0000313" key="2">
    <source>
        <dbReference type="EnsemblMetazoa" id="XP_001176371"/>
    </source>
</evidence>
<dbReference type="OrthoDB" id="10345623at2759"/>
<dbReference type="GeneID" id="752454"/>
<sequence>MTTSTTMELRLFLLVVLFCALATSLPANLARERRTTNPVLRDKGRESMKTKQFRIGYRYGRAWQPPTTLDDNVYGADNYDNEAFQFRNLPLLEKLIAQLEKADENGGY</sequence>
<feature type="signal peptide" evidence="1">
    <location>
        <begin position="1"/>
        <end position="22"/>
    </location>
</feature>
<protein>
    <submittedName>
        <fullName evidence="2">Uncharacterized protein</fullName>
    </submittedName>
</protein>
<reference evidence="2" key="2">
    <citation type="submission" date="2021-01" db="UniProtKB">
        <authorList>
            <consortium name="EnsemblMetazoa"/>
        </authorList>
    </citation>
    <scope>IDENTIFICATION</scope>
</reference>
<keyword evidence="3" id="KW-1185">Reference proteome</keyword>
<dbReference type="Proteomes" id="UP000007110">
    <property type="component" value="Unassembled WGS sequence"/>
</dbReference>
<dbReference type="InParanoid" id="A0A7M7LKU6"/>
<dbReference type="OMA" id="TMELRLF"/>